<sequence>MADDLLNIYFEAEKLEKCGENGEALGLYTRFIDSITKTVNSGPKNLTDNERKHLALAYNNRGFLRYLTVDFDGAIEDYTHGLNFDPKIYFSYYNRGLIHYRLGRYKEAIEDMESCLELKADFESAQKCLKQSVIDFNRIKEKGTS</sequence>
<proteinExistence type="predicted"/>
<dbReference type="Pfam" id="PF13181">
    <property type="entry name" value="TPR_8"/>
    <property type="match status" value="1"/>
</dbReference>
<dbReference type="KEGG" id="lgi:LOTGIDRAFT_237713"/>
<dbReference type="SUPFAM" id="SSF48452">
    <property type="entry name" value="TPR-like"/>
    <property type="match status" value="1"/>
</dbReference>
<dbReference type="InterPro" id="IPR019734">
    <property type="entry name" value="TPR_rpt"/>
</dbReference>
<dbReference type="OMA" id="MEEDNSQ"/>
<evidence type="ECO:0000256" key="1">
    <source>
        <dbReference type="PROSITE-ProRule" id="PRU00339"/>
    </source>
</evidence>
<dbReference type="OrthoDB" id="2017782at2759"/>
<evidence type="ECO:0000313" key="3">
    <source>
        <dbReference type="Proteomes" id="UP000030746"/>
    </source>
</evidence>
<dbReference type="PANTHER" id="PTHR47059">
    <property type="entry name" value="TETRATRICOPEPTIDE REPEAT PROTEIN 32"/>
    <property type="match status" value="1"/>
</dbReference>
<protein>
    <submittedName>
        <fullName evidence="2">Uncharacterized protein</fullName>
    </submittedName>
</protein>
<dbReference type="InterPro" id="IPR011990">
    <property type="entry name" value="TPR-like_helical_dom_sf"/>
</dbReference>
<evidence type="ECO:0000313" key="2">
    <source>
        <dbReference type="EMBL" id="ESP03407.1"/>
    </source>
</evidence>
<dbReference type="GeneID" id="20250540"/>
<dbReference type="SMART" id="SM00028">
    <property type="entry name" value="TPR"/>
    <property type="match status" value="2"/>
</dbReference>
<dbReference type="AlphaFoldDB" id="V4BBI2"/>
<gene>
    <name evidence="2" type="ORF">LOTGIDRAFT_237713</name>
</gene>
<dbReference type="EMBL" id="KB200027">
    <property type="protein sequence ID" value="ESP03407.1"/>
    <property type="molecule type" value="Genomic_DNA"/>
</dbReference>
<dbReference type="RefSeq" id="XP_009045940.1">
    <property type="nucleotide sequence ID" value="XM_009047692.1"/>
</dbReference>
<dbReference type="Gene3D" id="1.25.40.10">
    <property type="entry name" value="Tetratricopeptide repeat domain"/>
    <property type="match status" value="1"/>
</dbReference>
<name>V4BBI2_LOTGI</name>
<dbReference type="HOGENOM" id="CLU_151642_0_0_1"/>
<keyword evidence="3" id="KW-1185">Reference proteome</keyword>
<feature type="repeat" description="TPR" evidence="1">
    <location>
        <begin position="89"/>
        <end position="122"/>
    </location>
</feature>
<accession>V4BBI2</accession>
<dbReference type="Proteomes" id="UP000030746">
    <property type="component" value="Unassembled WGS sequence"/>
</dbReference>
<organism evidence="2 3">
    <name type="scientific">Lottia gigantea</name>
    <name type="common">Giant owl limpet</name>
    <dbReference type="NCBI Taxonomy" id="225164"/>
    <lineage>
        <taxon>Eukaryota</taxon>
        <taxon>Metazoa</taxon>
        <taxon>Spiralia</taxon>
        <taxon>Lophotrochozoa</taxon>
        <taxon>Mollusca</taxon>
        <taxon>Gastropoda</taxon>
        <taxon>Patellogastropoda</taxon>
        <taxon>Lottioidea</taxon>
        <taxon>Lottiidae</taxon>
        <taxon>Lottia</taxon>
    </lineage>
</organism>
<dbReference type="STRING" id="225164.V4BBI2"/>
<dbReference type="PROSITE" id="PS50005">
    <property type="entry name" value="TPR"/>
    <property type="match status" value="2"/>
</dbReference>
<keyword evidence="1" id="KW-0802">TPR repeat</keyword>
<feature type="repeat" description="TPR" evidence="1">
    <location>
        <begin position="55"/>
        <end position="88"/>
    </location>
</feature>
<dbReference type="CTD" id="20250540"/>
<dbReference type="PANTHER" id="PTHR47059:SF1">
    <property type="entry name" value="TETRATRICOPEPTIDE REPEAT PROTEIN 32"/>
    <property type="match status" value="1"/>
</dbReference>
<reference evidence="2 3" key="1">
    <citation type="journal article" date="2013" name="Nature">
        <title>Insights into bilaterian evolution from three spiralian genomes.</title>
        <authorList>
            <person name="Simakov O."/>
            <person name="Marletaz F."/>
            <person name="Cho S.J."/>
            <person name="Edsinger-Gonzales E."/>
            <person name="Havlak P."/>
            <person name="Hellsten U."/>
            <person name="Kuo D.H."/>
            <person name="Larsson T."/>
            <person name="Lv J."/>
            <person name="Arendt D."/>
            <person name="Savage R."/>
            <person name="Osoegawa K."/>
            <person name="de Jong P."/>
            <person name="Grimwood J."/>
            <person name="Chapman J.A."/>
            <person name="Shapiro H."/>
            <person name="Aerts A."/>
            <person name="Otillar R.P."/>
            <person name="Terry A.Y."/>
            <person name="Boore J.L."/>
            <person name="Grigoriev I.V."/>
            <person name="Lindberg D.R."/>
            <person name="Seaver E.C."/>
            <person name="Weisblat D.A."/>
            <person name="Putnam N.H."/>
            <person name="Rokhsar D.S."/>
        </authorList>
    </citation>
    <scope>NUCLEOTIDE SEQUENCE [LARGE SCALE GENOMIC DNA]</scope>
</reference>